<proteinExistence type="predicted"/>
<dbReference type="AlphaFoldDB" id="N1VZJ4"/>
<keyword evidence="3" id="KW-0720">Serine protease</keyword>
<dbReference type="GO" id="GO:0004252">
    <property type="term" value="F:serine-type endopeptidase activity"/>
    <property type="evidence" value="ECO:0007669"/>
    <property type="project" value="TreeGrafter"/>
</dbReference>
<dbReference type="SUPFAM" id="SSF50156">
    <property type="entry name" value="PDZ domain-like"/>
    <property type="match status" value="1"/>
</dbReference>
<evidence type="ECO:0000256" key="1">
    <source>
        <dbReference type="ARBA" id="ARBA00022670"/>
    </source>
</evidence>
<protein>
    <recommendedName>
        <fullName evidence="4">PDZ domain-containing protein</fullName>
    </recommendedName>
</protein>
<comment type="caution">
    <text evidence="5">The sequence shown here is derived from an EMBL/GenBank/DDBJ whole genome shotgun (WGS) entry which is preliminary data.</text>
</comment>
<dbReference type="Proteomes" id="UP000012371">
    <property type="component" value="Unassembled WGS sequence"/>
</dbReference>
<name>N1VZJ4_9LEPT</name>
<reference evidence="5" key="1">
    <citation type="submission" date="2013-03" db="EMBL/GenBank/DDBJ databases">
        <authorList>
            <person name="Harkins D.M."/>
            <person name="Durkin A.S."/>
            <person name="Brinkac L.M."/>
            <person name="Haft D.H."/>
            <person name="Selengut J.D."/>
            <person name="Sanka R."/>
            <person name="DePew J."/>
            <person name="Purushe J."/>
            <person name="Hartskeerl R.A."/>
            <person name="Ahmed A."/>
            <person name="van der Linden H."/>
            <person name="Goris M.G.A."/>
            <person name="Vinetz J.M."/>
            <person name="Sutton G.G."/>
            <person name="Nierman W.C."/>
            <person name="Fouts D.E."/>
        </authorList>
    </citation>
    <scope>NUCLEOTIDE SEQUENCE [LARGE SCALE GENOMIC DNA]</scope>
    <source>
        <strain evidence="5">LT 11-33</strain>
    </source>
</reference>
<keyword evidence="1" id="KW-0645">Protease</keyword>
<evidence type="ECO:0000313" key="5">
    <source>
        <dbReference type="EMBL" id="EMY62455.1"/>
    </source>
</evidence>
<organism evidence="5 6">
    <name type="scientific">Leptospira terpstrae serovar Hualin str. LT 11-33 = ATCC 700639</name>
    <dbReference type="NCBI Taxonomy" id="1257025"/>
    <lineage>
        <taxon>Bacteria</taxon>
        <taxon>Pseudomonadati</taxon>
        <taxon>Spirochaetota</taxon>
        <taxon>Spirochaetia</taxon>
        <taxon>Leptospirales</taxon>
        <taxon>Leptospiraceae</taxon>
        <taxon>Leptospira</taxon>
    </lineage>
</organism>
<dbReference type="EMBL" id="AOGW02000006">
    <property type="protein sequence ID" value="EMY62455.1"/>
    <property type="molecule type" value="Genomic_DNA"/>
</dbReference>
<dbReference type="Gene3D" id="2.30.42.10">
    <property type="match status" value="1"/>
</dbReference>
<evidence type="ECO:0000256" key="3">
    <source>
        <dbReference type="ARBA" id="ARBA00022825"/>
    </source>
</evidence>
<accession>N1VZJ4</accession>
<feature type="domain" description="PDZ" evidence="4">
    <location>
        <begin position="210"/>
        <end position="297"/>
    </location>
</feature>
<dbReference type="PANTHER" id="PTHR45980">
    <property type="match status" value="1"/>
</dbReference>
<dbReference type="Gene3D" id="3.20.190.20">
    <property type="match status" value="1"/>
</dbReference>
<dbReference type="InterPro" id="IPR001478">
    <property type="entry name" value="PDZ"/>
</dbReference>
<dbReference type="PANTHER" id="PTHR45980:SF9">
    <property type="entry name" value="PROTEASE DO-LIKE 10, MITOCHONDRIAL-RELATED"/>
    <property type="match status" value="1"/>
</dbReference>
<dbReference type="STRING" id="1257025.LEP1GSC203_3552"/>
<dbReference type="InterPro" id="IPR046449">
    <property type="entry name" value="DEGP_PDZ_sf"/>
</dbReference>
<evidence type="ECO:0000259" key="4">
    <source>
        <dbReference type="PROSITE" id="PS50106"/>
    </source>
</evidence>
<dbReference type="GO" id="GO:0006508">
    <property type="term" value="P:proteolysis"/>
    <property type="evidence" value="ECO:0007669"/>
    <property type="project" value="UniProtKB-KW"/>
</dbReference>
<gene>
    <name evidence="5" type="ORF">LEP1GSC203_3552</name>
</gene>
<dbReference type="InterPro" id="IPR041517">
    <property type="entry name" value="DEGP_PDZ"/>
</dbReference>
<dbReference type="Pfam" id="PF17815">
    <property type="entry name" value="PDZ_3"/>
    <property type="match status" value="1"/>
</dbReference>
<evidence type="ECO:0000256" key="2">
    <source>
        <dbReference type="ARBA" id="ARBA00022801"/>
    </source>
</evidence>
<keyword evidence="2" id="KW-0378">Hydrolase</keyword>
<keyword evidence="6" id="KW-1185">Reference proteome</keyword>
<dbReference type="InterPro" id="IPR036034">
    <property type="entry name" value="PDZ_sf"/>
</dbReference>
<sequence>MLKKDMVQIMKSFKFILVIFLVFATLFPIGAEDFEDKRVIESRITFQKTSHQNPWLVGEPFSRKLNLIYLGKGLFFGVTLPKQNPVFAEFESFDYSVPKLGIKSYDEETGFLLLETKEMPKLPKPVVLDAKTSNKHCPSGKSRYVFLPFSKTPIKVFLLEKKGSEESDFSFKNQLLCGVTISEYLIPTDYVETFFKTGGKPFPHPGLVFDINLTPSEREYYSKSISNPLLVTEVIPGVGPAYNLFPGDLITEINSIPLTKIDDWDRTDKVYDLILRKSDGSLRELGETIKLKLHRNFQNQDVGYDLRAYDSNDFLIPEEAKKRKPLYLIVGGFFFTELTNAYLKEFGSEYRVKSEKKLVYLSDYYQKKVHPVREKIVILSRVFPLEGNLGYQEFQDLVLEKVNGTRVTSLSQLKTLLQSEDTTYYAFELSGGKIAFFTRREILDLQQELQLTYKLGRSYNLED</sequence>
<dbReference type="PROSITE" id="PS50106">
    <property type="entry name" value="PDZ"/>
    <property type="match status" value="1"/>
</dbReference>
<evidence type="ECO:0000313" key="6">
    <source>
        <dbReference type="Proteomes" id="UP000012371"/>
    </source>
</evidence>